<dbReference type="EMBL" id="DF977477">
    <property type="protein sequence ID" value="GAW26461.1"/>
    <property type="molecule type" value="Genomic_DNA"/>
</dbReference>
<dbReference type="AlphaFoldDB" id="A0A1S8A8T0"/>
<dbReference type="PANTHER" id="PTHR38788">
    <property type="entry name" value="CLR5 DOMAIN-CONTAINING PROTEIN"/>
    <property type="match status" value="1"/>
</dbReference>
<dbReference type="OrthoDB" id="5986190at2759"/>
<gene>
    <name evidence="3" type="ORF">SAMD00023353_3201090</name>
</gene>
<feature type="region of interest" description="Disordered" evidence="1">
    <location>
        <begin position="1"/>
        <end position="22"/>
    </location>
</feature>
<protein>
    <recommendedName>
        <fullName evidence="2">Clr5 domain-containing protein</fullName>
    </recommendedName>
</protein>
<keyword evidence="4" id="KW-1185">Reference proteome</keyword>
<proteinExistence type="predicted"/>
<evidence type="ECO:0000313" key="3">
    <source>
        <dbReference type="EMBL" id="GAW26461.1"/>
    </source>
</evidence>
<dbReference type="PANTHER" id="PTHR38788:SF3">
    <property type="entry name" value="CLR5 DOMAIN-CONTAINING PROTEIN"/>
    <property type="match status" value="1"/>
</dbReference>
<evidence type="ECO:0000313" key="4">
    <source>
        <dbReference type="Proteomes" id="UP000054516"/>
    </source>
</evidence>
<sequence>MEMQSPVARPEPDGAGEHGRVRYAKPSEWAAQKDIIKRLYLDENKTLDEVRRVMADEHQFYAT</sequence>
<evidence type="ECO:0000259" key="2">
    <source>
        <dbReference type="Pfam" id="PF14420"/>
    </source>
</evidence>
<feature type="domain" description="Clr5" evidence="2">
    <location>
        <begin position="26"/>
        <end position="63"/>
    </location>
</feature>
<dbReference type="Proteomes" id="UP000054516">
    <property type="component" value="Unassembled WGS sequence"/>
</dbReference>
<organism evidence="3">
    <name type="scientific">Rosellinia necatrix</name>
    <name type="common">White root-rot fungus</name>
    <dbReference type="NCBI Taxonomy" id="77044"/>
    <lineage>
        <taxon>Eukaryota</taxon>
        <taxon>Fungi</taxon>
        <taxon>Dikarya</taxon>
        <taxon>Ascomycota</taxon>
        <taxon>Pezizomycotina</taxon>
        <taxon>Sordariomycetes</taxon>
        <taxon>Xylariomycetidae</taxon>
        <taxon>Xylariales</taxon>
        <taxon>Xylariaceae</taxon>
        <taxon>Rosellinia</taxon>
    </lineage>
</organism>
<evidence type="ECO:0000256" key="1">
    <source>
        <dbReference type="SAM" id="MobiDB-lite"/>
    </source>
</evidence>
<reference evidence="3" key="1">
    <citation type="submission" date="2016-03" db="EMBL/GenBank/DDBJ databases">
        <title>Draft genome sequence of Rosellinia necatrix.</title>
        <authorList>
            <person name="Kanematsu S."/>
        </authorList>
    </citation>
    <scope>NUCLEOTIDE SEQUENCE [LARGE SCALE GENOMIC DNA]</scope>
    <source>
        <strain evidence="3">W97</strain>
    </source>
</reference>
<dbReference type="InterPro" id="IPR025676">
    <property type="entry name" value="Clr5_dom"/>
</dbReference>
<accession>A0A1S8A8T0</accession>
<dbReference type="Pfam" id="PF14420">
    <property type="entry name" value="Clr5"/>
    <property type="match status" value="1"/>
</dbReference>
<feature type="compositionally biased region" description="Basic and acidic residues" evidence="1">
    <location>
        <begin position="10"/>
        <end position="20"/>
    </location>
</feature>
<name>A0A1S8A8T0_ROSNE</name>